<dbReference type="Pfam" id="PF01841">
    <property type="entry name" value="Transglut_core"/>
    <property type="match status" value="1"/>
</dbReference>
<evidence type="ECO:0000313" key="2">
    <source>
        <dbReference type="EMBL" id="AAM01520.1"/>
    </source>
</evidence>
<dbReference type="STRING" id="190192.MK0303"/>
<dbReference type="PaxDb" id="190192-MK0303"/>
<dbReference type="Proteomes" id="UP000001826">
    <property type="component" value="Chromosome"/>
</dbReference>
<reference evidence="2 3" key="1">
    <citation type="journal article" date="2002" name="Proc. Natl. Acad. Sci. U.S.A.">
        <title>The complete genome of hyperthermophile Methanopyrus kandleri AV19 and monophyly of archaeal methanogens.</title>
        <authorList>
            <person name="Slesarev A.I."/>
            <person name="Mezhevaya K.V."/>
            <person name="Makarova K.S."/>
            <person name="Polushin N.N."/>
            <person name="Shcherbinina O.V."/>
            <person name="Shakhova V.V."/>
            <person name="Belova G.I."/>
            <person name="Aravind L."/>
            <person name="Natale D.A."/>
            <person name="Rogozin I.B."/>
            <person name="Tatusov R.L."/>
            <person name="Wolf Y.I."/>
            <person name="Stetter K.O."/>
            <person name="Malykh A.G."/>
            <person name="Koonin E.V."/>
            <person name="Kozyavkin S.A."/>
        </authorList>
    </citation>
    <scope>NUCLEOTIDE SEQUENCE [LARGE SCALE GENOMIC DNA]</scope>
    <source>
        <strain evidence="3">AV19 / DSM 6324 / JCM 9639 / NBRC 100938</strain>
    </source>
</reference>
<dbReference type="EnsemblBacteria" id="AAM01520">
    <property type="protein sequence ID" value="AAM01520"/>
    <property type="gene ID" value="MK0303"/>
</dbReference>
<dbReference type="GO" id="GO:0006508">
    <property type="term" value="P:proteolysis"/>
    <property type="evidence" value="ECO:0007669"/>
    <property type="project" value="UniProtKB-KW"/>
</dbReference>
<protein>
    <submittedName>
        <fullName evidence="2">Predicted cysteine protease of the transglutaminase-like superfamily</fullName>
    </submittedName>
</protein>
<dbReference type="KEGG" id="mka:MK0303"/>
<keyword evidence="3" id="KW-1185">Reference proteome</keyword>
<evidence type="ECO:0000259" key="1">
    <source>
        <dbReference type="Pfam" id="PF01841"/>
    </source>
</evidence>
<sequence>MSMLNAEPKWFQWVEGCDWAKYLATRDTPIVDWTGELIGENWRANWVRAAKYILYCAPYKGDSVEKVRQAWYGSITLEGHVPDKGAPAKFGEVDWSDKRPDMRYIGLAFDYFDPVFDFLHVPEDLRRTMRRLAELMVGLGKVSEREYAESILKDEYMPPRSGEPSRSREYEIRNGQYWLPGEWCWITLNGTSLYGKVAKSPAQPFPNAGEAERKLMNNNPMFQAAVRLAYWVATHIPFIGWFNWFPLAGYCGHLSPMYYEGPAAPLLFPDEGWVCTDHAVLTVALYRAAGIPGYVGGELEPFGDHSWTAVRRR</sequence>
<feature type="domain" description="Transglutaminase-like" evidence="1">
    <location>
        <begin position="217"/>
        <end position="309"/>
    </location>
</feature>
<dbReference type="HOGENOM" id="CLU_887428_0_0_2"/>
<evidence type="ECO:0000313" key="3">
    <source>
        <dbReference type="Proteomes" id="UP000001826"/>
    </source>
</evidence>
<dbReference type="InParanoid" id="Q8TYJ4"/>
<proteinExistence type="predicted"/>
<gene>
    <name evidence="2" type="ordered locus">MK0303</name>
</gene>
<dbReference type="AlphaFoldDB" id="Q8TYJ4"/>
<organism evidence="2 3">
    <name type="scientific">Methanopyrus kandleri (strain AV19 / DSM 6324 / JCM 9639 / NBRC 100938)</name>
    <dbReference type="NCBI Taxonomy" id="190192"/>
    <lineage>
        <taxon>Archaea</taxon>
        <taxon>Methanobacteriati</taxon>
        <taxon>Methanobacteriota</taxon>
        <taxon>Methanomada group</taxon>
        <taxon>Methanopyri</taxon>
        <taxon>Methanopyrales</taxon>
        <taxon>Methanopyraceae</taxon>
        <taxon>Methanopyrus</taxon>
    </lineage>
</organism>
<keyword evidence="2" id="KW-0378">Hydrolase</keyword>
<dbReference type="GO" id="GO:0008233">
    <property type="term" value="F:peptidase activity"/>
    <property type="evidence" value="ECO:0007669"/>
    <property type="project" value="UniProtKB-KW"/>
</dbReference>
<dbReference type="EMBL" id="AE009439">
    <property type="protein sequence ID" value="AAM01520.1"/>
    <property type="molecule type" value="Genomic_DNA"/>
</dbReference>
<accession>Q8TYJ4</accession>
<name>Q8TYJ4_METKA</name>
<keyword evidence="2" id="KW-0645">Protease</keyword>
<dbReference type="InterPro" id="IPR002931">
    <property type="entry name" value="Transglutaminase-like"/>
</dbReference>